<dbReference type="RefSeq" id="WP_309769902.1">
    <property type="nucleotide sequence ID" value="NZ_JAVIZC010000001.1"/>
</dbReference>
<accession>A0AAJ2BBK5</accession>
<dbReference type="GO" id="GO:0019380">
    <property type="term" value="P:3-phenylpropionate catabolic process"/>
    <property type="evidence" value="ECO:0007669"/>
    <property type="project" value="TreeGrafter"/>
</dbReference>
<organism evidence="3 4">
    <name type="scientific">Agrobacterium larrymoorei</name>
    <dbReference type="NCBI Taxonomy" id="160699"/>
    <lineage>
        <taxon>Bacteria</taxon>
        <taxon>Pseudomonadati</taxon>
        <taxon>Pseudomonadota</taxon>
        <taxon>Alphaproteobacteria</taxon>
        <taxon>Hyphomicrobiales</taxon>
        <taxon>Rhizobiaceae</taxon>
        <taxon>Rhizobium/Agrobacterium group</taxon>
        <taxon>Agrobacterium</taxon>
    </lineage>
</organism>
<dbReference type="EMBL" id="JAVIZC010000001">
    <property type="protein sequence ID" value="MDR6100938.1"/>
    <property type="molecule type" value="Genomic_DNA"/>
</dbReference>
<keyword evidence="2" id="KW-0560">Oxidoreductase</keyword>
<dbReference type="GO" id="GO:0051213">
    <property type="term" value="F:dioxygenase activity"/>
    <property type="evidence" value="ECO:0007669"/>
    <property type="project" value="UniProtKB-KW"/>
</dbReference>
<dbReference type="InterPro" id="IPR000391">
    <property type="entry name" value="Rng_hydr_dOase-bsu"/>
</dbReference>
<name>A0AAJ2BBK5_9HYPH</name>
<dbReference type="PANTHER" id="PTHR41534">
    <property type="entry name" value="BLR3401 PROTEIN"/>
    <property type="match status" value="1"/>
</dbReference>
<evidence type="ECO:0000313" key="3">
    <source>
        <dbReference type="EMBL" id="MDR6100938.1"/>
    </source>
</evidence>
<dbReference type="Pfam" id="PF00866">
    <property type="entry name" value="Ring_hydroxyl_B"/>
    <property type="match status" value="1"/>
</dbReference>
<evidence type="ECO:0000256" key="2">
    <source>
        <dbReference type="ARBA" id="ARBA00023002"/>
    </source>
</evidence>
<dbReference type="Proteomes" id="UP001255601">
    <property type="component" value="Unassembled WGS sequence"/>
</dbReference>
<evidence type="ECO:0000313" key="4">
    <source>
        <dbReference type="Proteomes" id="UP001255601"/>
    </source>
</evidence>
<dbReference type="Gene3D" id="3.10.450.50">
    <property type="match status" value="1"/>
</dbReference>
<sequence length="165" mass="18703">MNEMPKIDQVIPLQQAIEFLWAEADILDRPDYDRWLQLWNGDGHYVIPIDPETEDFASTLNVAYDDAQMRKLRVERLQGGFSISAAPPAKTVRTISRFVAEQNAPGTLTIRSALHLVEDKFGRQRVFAANVTHRLVVTNDGLKIRDKVIRLLNSDGVLTSISYLL</sequence>
<dbReference type="AlphaFoldDB" id="A0AAJ2BBK5"/>
<dbReference type="PANTHER" id="PTHR41534:SF2">
    <property type="entry name" value="3-PHENYLPROPIONATE_CINNAMIC ACID DIOXYGENASE SUBUNIT BETA"/>
    <property type="match status" value="1"/>
</dbReference>
<comment type="similarity">
    <text evidence="1">Belongs to the bacterial ring-hydroxylating dioxygenase beta subunit family.</text>
</comment>
<protein>
    <submittedName>
        <fullName evidence="3">3-phenylpropionate/cinnamic acid dioxygenase small subunit</fullName>
    </submittedName>
</protein>
<dbReference type="InterPro" id="IPR032710">
    <property type="entry name" value="NTF2-like_dom_sf"/>
</dbReference>
<evidence type="ECO:0000256" key="1">
    <source>
        <dbReference type="ARBA" id="ARBA00009570"/>
    </source>
</evidence>
<gene>
    <name evidence="3" type="ORF">QE369_001116</name>
</gene>
<dbReference type="CDD" id="cd00667">
    <property type="entry name" value="ring_hydroxylating_dioxygenases_beta"/>
    <property type="match status" value="1"/>
</dbReference>
<reference evidence="3" key="1">
    <citation type="submission" date="2023-08" db="EMBL/GenBank/DDBJ databases">
        <title>Functional and genomic diversity of the sorghum phyllosphere microbiome.</title>
        <authorList>
            <person name="Shade A."/>
        </authorList>
    </citation>
    <scope>NUCLEOTIDE SEQUENCE</scope>
    <source>
        <strain evidence="3">SORGH_AS_0974</strain>
    </source>
</reference>
<keyword evidence="3" id="KW-0223">Dioxygenase</keyword>
<proteinExistence type="inferred from homology"/>
<dbReference type="SUPFAM" id="SSF54427">
    <property type="entry name" value="NTF2-like"/>
    <property type="match status" value="1"/>
</dbReference>
<comment type="caution">
    <text evidence="3">The sequence shown here is derived from an EMBL/GenBank/DDBJ whole genome shotgun (WGS) entry which is preliminary data.</text>
</comment>